<accession>A0ABN3IKM7</accession>
<comment type="caution">
    <text evidence="1">The sequence shown here is derived from an EMBL/GenBank/DDBJ whole genome shotgun (WGS) entry which is preliminary data.</text>
</comment>
<reference evidence="1 2" key="1">
    <citation type="journal article" date="2019" name="Int. J. Syst. Evol. Microbiol.">
        <title>The Global Catalogue of Microorganisms (GCM) 10K type strain sequencing project: providing services to taxonomists for standard genome sequencing and annotation.</title>
        <authorList>
            <consortium name="The Broad Institute Genomics Platform"/>
            <consortium name="The Broad Institute Genome Sequencing Center for Infectious Disease"/>
            <person name="Wu L."/>
            <person name="Ma J."/>
        </authorList>
    </citation>
    <scope>NUCLEOTIDE SEQUENCE [LARGE SCALE GENOMIC DNA]</scope>
    <source>
        <strain evidence="1 2">JCM 6921</strain>
    </source>
</reference>
<keyword evidence="2" id="KW-1185">Reference proteome</keyword>
<dbReference type="RefSeq" id="WP_344632386.1">
    <property type="nucleotide sequence ID" value="NZ_BAAATJ010000019.1"/>
</dbReference>
<evidence type="ECO:0000313" key="1">
    <source>
        <dbReference type="EMBL" id="GAA2407361.1"/>
    </source>
</evidence>
<gene>
    <name evidence="1" type="ORF">GCM10010420_39320</name>
</gene>
<dbReference type="EMBL" id="BAAATJ010000019">
    <property type="protein sequence ID" value="GAA2407361.1"/>
    <property type="molecule type" value="Genomic_DNA"/>
</dbReference>
<sequence length="101" mass="11757">MILGPEQIKWNERVISQARRHGWQVYEQARRNKRAFDPGLLLVRGDRILAVWLRTGRRREDRQPDTDRFPAAVERYVWYPADWPHVVSALLIDPGDGAPGA</sequence>
<proteinExistence type="predicted"/>
<organism evidence="1 2">
    <name type="scientific">Streptomyces glaucosporus</name>
    <dbReference type="NCBI Taxonomy" id="284044"/>
    <lineage>
        <taxon>Bacteria</taxon>
        <taxon>Bacillati</taxon>
        <taxon>Actinomycetota</taxon>
        <taxon>Actinomycetes</taxon>
        <taxon>Kitasatosporales</taxon>
        <taxon>Streptomycetaceae</taxon>
        <taxon>Streptomyces</taxon>
    </lineage>
</organism>
<evidence type="ECO:0000313" key="2">
    <source>
        <dbReference type="Proteomes" id="UP001500058"/>
    </source>
</evidence>
<dbReference type="Proteomes" id="UP001500058">
    <property type="component" value="Unassembled WGS sequence"/>
</dbReference>
<protein>
    <submittedName>
        <fullName evidence="1">Uncharacterized protein</fullName>
    </submittedName>
</protein>
<name>A0ABN3IKM7_9ACTN</name>